<dbReference type="InterPro" id="IPR002777">
    <property type="entry name" value="PFD_beta-like"/>
</dbReference>
<organism evidence="4 5">
    <name type="scientific">Oculimacula yallundae</name>
    <dbReference type="NCBI Taxonomy" id="86028"/>
    <lineage>
        <taxon>Eukaryota</taxon>
        <taxon>Fungi</taxon>
        <taxon>Dikarya</taxon>
        <taxon>Ascomycota</taxon>
        <taxon>Pezizomycotina</taxon>
        <taxon>Leotiomycetes</taxon>
        <taxon>Helotiales</taxon>
        <taxon>Ploettnerulaceae</taxon>
        <taxon>Oculimacula</taxon>
    </lineage>
</organism>
<dbReference type="PANTHER" id="PTHR21431:SF0">
    <property type="entry name" value="PREFOLDIN SUBUNIT 6"/>
    <property type="match status" value="1"/>
</dbReference>
<dbReference type="Proteomes" id="UP001595075">
    <property type="component" value="Unassembled WGS sequence"/>
</dbReference>
<name>A0ABR4CSI5_9HELO</name>
<accession>A0ABR4CSI5</accession>
<evidence type="ECO:0000256" key="1">
    <source>
        <dbReference type="ARBA" id="ARBA00008045"/>
    </source>
</evidence>
<feature type="coiled-coil region" evidence="3">
    <location>
        <begin position="64"/>
        <end position="169"/>
    </location>
</feature>
<protein>
    <recommendedName>
        <fullName evidence="6">Prefoldin subunit 6</fullName>
    </recommendedName>
</protein>
<evidence type="ECO:0000313" key="4">
    <source>
        <dbReference type="EMBL" id="KAL2072151.1"/>
    </source>
</evidence>
<dbReference type="Gene3D" id="1.10.287.370">
    <property type="match status" value="1"/>
</dbReference>
<dbReference type="CDD" id="cd23161">
    <property type="entry name" value="Prefoldin_6"/>
    <property type="match status" value="1"/>
</dbReference>
<dbReference type="EMBL" id="JAZHXI010000004">
    <property type="protein sequence ID" value="KAL2072151.1"/>
    <property type="molecule type" value="Genomic_DNA"/>
</dbReference>
<dbReference type="SUPFAM" id="SSF46579">
    <property type="entry name" value="Prefoldin"/>
    <property type="match status" value="1"/>
</dbReference>
<keyword evidence="2" id="KW-0143">Chaperone</keyword>
<comment type="similarity">
    <text evidence="1">Belongs to the prefoldin subunit beta family.</text>
</comment>
<gene>
    <name evidence="4" type="ORF">VTL71DRAFT_11494</name>
</gene>
<evidence type="ECO:0008006" key="6">
    <source>
        <dbReference type="Google" id="ProtNLM"/>
    </source>
</evidence>
<sequence length="188" mass="21563">MELDFRASEAICELSRIQSSSKTLLYIVILHGQSRYNEDYQLQHIFRIRQSSAVKNNTPPSAIMAEAQQQLQSLSDEYQKLQQDLQNNVNSRQRLESQQQENKAVQKEFESLKDDANIYKMVGPVLLKQDKTEAVMAVNGRLEFIENEIKRVEKQISDVESKSDGVRQQIIQIQSEAQPQGQQPQIAA</sequence>
<evidence type="ECO:0000256" key="2">
    <source>
        <dbReference type="ARBA" id="ARBA00023186"/>
    </source>
</evidence>
<dbReference type="InterPro" id="IPR009053">
    <property type="entry name" value="Prefoldin"/>
</dbReference>
<evidence type="ECO:0000313" key="5">
    <source>
        <dbReference type="Proteomes" id="UP001595075"/>
    </source>
</evidence>
<dbReference type="Pfam" id="PF01920">
    <property type="entry name" value="Prefoldin_2"/>
    <property type="match status" value="1"/>
</dbReference>
<reference evidence="4 5" key="1">
    <citation type="journal article" date="2024" name="Commun. Biol.">
        <title>Comparative genomic analysis of thermophilic fungi reveals convergent evolutionary adaptations and gene losses.</title>
        <authorList>
            <person name="Steindorff A.S."/>
            <person name="Aguilar-Pontes M.V."/>
            <person name="Robinson A.J."/>
            <person name="Andreopoulos B."/>
            <person name="LaButti K."/>
            <person name="Kuo A."/>
            <person name="Mondo S."/>
            <person name="Riley R."/>
            <person name="Otillar R."/>
            <person name="Haridas S."/>
            <person name="Lipzen A."/>
            <person name="Grimwood J."/>
            <person name="Schmutz J."/>
            <person name="Clum A."/>
            <person name="Reid I.D."/>
            <person name="Moisan M.C."/>
            <person name="Butler G."/>
            <person name="Nguyen T.T.M."/>
            <person name="Dewar K."/>
            <person name="Conant G."/>
            <person name="Drula E."/>
            <person name="Henrissat B."/>
            <person name="Hansel C."/>
            <person name="Singer S."/>
            <person name="Hutchinson M.I."/>
            <person name="de Vries R.P."/>
            <person name="Natvig D.O."/>
            <person name="Powell A.J."/>
            <person name="Tsang A."/>
            <person name="Grigoriev I.V."/>
        </authorList>
    </citation>
    <scope>NUCLEOTIDE SEQUENCE [LARGE SCALE GENOMIC DNA]</scope>
    <source>
        <strain evidence="4 5">CBS 494.80</strain>
    </source>
</reference>
<evidence type="ECO:0000256" key="3">
    <source>
        <dbReference type="SAM" id="Coils"/>
    </source>
</evidence>
<proteinExistence type="inferred from homology"/>
<keyword evidence="5" id="KW-1185">Reference proteome</keyword>
<keyword evidence="3" id="KW-0175">Coiled coil</keyword>
<comment type="caution">
    <text evidence="4">The sequence shown here is derived from an EMBL/GenBank/DDBJ whole genome shotgun (WGS) entry which is preliminary data.</text>
</comment>
<dbReference type="PANTHER" id="PTHR21431">
    <property type="entry name" value="PREFOLDIN SUBUNIT 6"/>
    <property type="match status" value="1"/>
</dbReference>